<feature type="disulfide bond" evidence="16">
    <location>
        <begin position="851"/>
        <end position="875"/>
    </location>
</feature>
<keyword evidence="14" id="KW-0393">Immunoglobulin domain</keyword>
<feature type="domain" description="FZ" evidence="19">
    <location>
        <begin position="492"/>
        <end position="610"/>
    </location>
</feature>
<dbReference type="Gene3D" id="2.60.40.10">
    <property type="entry name" value="Immunoglobulins"/>
    <property type="match status" value="2"/>
</dbReference>
<feature type="disulfide bond" evidence="16">
    <location>
        <begin position="1587"/>
        <end position="1633"/>
    </location>
</feature>
<dbReference type="InterPro" id="IPR036179">
    <property type="entry name" value="Ig-like_dom_sf"/>
</dbReference>
<feature type="domain" description="EGF-like" evidence="18">
    <location>
        <begin position="996"/>
        <end position="1033"/>
    </location>
</feature>
<gene>
    <name evidence="21" type="ORF">OS493_021984</name>
</gene>
<dbReference type="SMART" id="SM00063">
    <property type="entry name" value="FRI"/>
    <property type="match status" value="7"/>
</dbReference>
<feature type="disulfide bond" evidence="15">
    <location>
        <begin position="1394"/>
        <end position="1403"/>
    </location>
</feature>
<dbReference type="PROSITE" id="PS50038">
    <property type="entry name" value="FZ"/>
    <property type="match status" value="7"/>
</dbReference>
<keyword evidence="5" id="KW-0879">Wnt signaling pathway</keyword>
<dbReference type="InterPro" id="IPR000742">
    <property type="entry name" value="EGF"/>
</dbReference>
<feature type="repeat" description="LDL-receptor class B" evidence="17">
    <location>
        <begin position="209"/>
        <end position="251"/>
    </location>
</feature>
<dbReference type="EMBL" id="MU826364">
    <property type="protein sequence ID" value="KAJ7378680.1"/>
    <property type="molecule type" value="Genomic_DNA"/>
</dbReference>
<evidence type="ECO:0000256" key="7">
    <source>
        <dbReference type="ARBA" id="ARBA00022729"/>
    </source>
</evidence>
<evidence type="ECO:0000256" key="2">
    <source>
        <dbReference type="ARBA" id="ARBA00022473"/>
    </source>
</evidence>
<feature type="disulfide bond" evidence="16">
    <location>
        <begin position="1053"/>
        <end position="1114"/>
    </location>
</feature>
<keyword evidence="12" id="KW-0675">Receptor</keyword>
<evidence type="ECO:0000256" key="5">
    <source>
        <dbReference type="ARBA" id="ARBA00022687"/>
    </source>
</evidence>
<dbReference type="InterPro" id="IPR013783">
    <property type="entry name" value="Ig-like_fold"/>
</dbReference>
<keyword evidence="8" id="KW-0677">Repeat</keyword>
<feature type="disulfide bond" evidence="16">
    <location>
        <begin position="1579"/>
        <end position="1640"/>
    </location>
</feature>
<keyword evidence="4 15" id="KW-0245">EGF-like domain</keyword>
<feature type="domain" description="EGF-like" evidence="18">
    <location>
        <begin position="1367"/>
        <end position="1404"/>
    </location>
</feature>
<feature type="disulfide bond" evidence="16">
    <location>
        <begin position="1468"/>
        <end position="1492"/>
    </location>
</feature>
<comment type="caution">
    <text evidence="15">Lacks conserved residue(s) required for the propagation of feature annotation.</text>
</comment>
<evidence type="ECO:0000259" key="19">
    <source>
        <dbReference type="PROSITE" id="PS50038"/>
    </source>
</evidence>
<dbReference type="PROSITE" id="PS50026">
    <property type="entry name" value="EGF_3"/>
    <property type="match status" value="6"/>
</dbReference>
<dbReference type="SUPFAM" id="SSF63825">
    <property type="entry name" value="YWTD domain"/>
    <property type="match status" value="1"/>
</dbReference>
<dbReference type="InterPro" id="IPR011042">
    <property type="entry name" value="6-blade_b-propeller_TolB-like"/>
</dbReference>
<dbReference type="OrthoDB" id="5989296at2759"/>
<feature type="domain" description="EGF-like" evidence="18">
    <location>
        <begin position="718"/>
        <end position="755"/>
    </location>
</feature>
<evidence type="ECO:0000259" key="18">
    <source>
        <dbReference type="PROSITE" id="PS50026"/>
    </source>
</evidence>
<dbReference type="Gene3D" id="2.10.25.10">
    <property type="entry name" value="Laminin"/>
    <property type="match status" value="6"/>
</dbReference>
<comment type="caution">
    <text evidence="21">The sequence shown here is derived from an EMBL/GenBank/DDBJ whole genome shotgun (WGS) entry which is preliminary data.</text>
</comment>
<dbReference type="Pfam" id="PF00058">
    <property type="entry name" value="Ldl_recept_b"/>
    <property type="match status" value="3"/>
</dbReference>
<dbReference type="PROSITE" id="PS51120">
    <property type="entry name" value="LDLRB"/>
    <property type="match status" value="3"/>
</dbReference>
<feature type="domain" description="Ig-like" evidence="20">
    <location>
        <begin position="620"/>
        <end position="713"/>
    </location>
</feature>
<evidence type="ECO:0000256" key="15">
    <source>
        <dbReference type="PROSITE-ProRule" id="PRU00076"/>
    </source>
</evidence>
<feature type="domain" description="FZ" evidence="19">
    <location>
        <begin position="770"/>
        <end position="889"/>
    </location>
</feature>
<dbReference type="GO" id="GO:0042813">
    <property type="term" value="F:Wnt receptor activity"/>
    <property type="evidence" value="ECO:0007669"/>
    <property type="project" value="TreeGrafter"/>
</dbReference>
<keyword evidence="6" id="KW-0812">Transmembrane</keyword>
<dbReference type="SMART" id="SM00408">
    <property type="entry name" value="IGc2"/>
    <property type="match status" value="2"/>
</dbReference>
<feature type="disulfide bond" evidence="16">
    <location>
        <begin position="1313"/>
        <end position="1337"/>
    </location>
</feature>
<dbReference type="SMART" id="SM00135">
    <property type="entry name" value="LY"/>
    <property type="match status" value="4"/>
</dbReference>
<feature type="disulfide bond" evidence="16">
    <location>
        <begin position="1061"/>
        <end position="1107"/>
    </location>
</feature>
<dbReference type="GO" id="GO:0035567">
    <property type="term" value="P:non-canonical Wnt signaling pathway"/>
    <property type="evidence" value="ECO:0007669"/>
    <property type="project" value="TreeGrafter"/>
</dbReference>
<dbReference type="GO" id="GO:0005886">
    <property type="term" value="C:plasma membrane"/>
    <property type="evidence" value="ECO:0007669"/>
    <property type="project" value="UniProtKB-SubCell"/>
</dbReference>
<dbReference type="PANTHER" id="PTHR11309:SF47">
    <property type="entry name" value="FRIZZLED"/>
    <property type="match status" value="1"/>
</dbReference>
<proteinExistence type="predicted"/>
<feature type="repeat" description="LDL-receptor class B" evidence="17">
    <location>
        <begin position="298"/>
        <end position="341"/>
    </location>
</feature>
<feature type="disulfide bond" evidence="16">
    <location>
        <begin position="497"/>
        <end position="558"/>
    </location>
</feature>
<keyword evidence="7" id="KW-0732">Signal</keyword>
<keyword evidence="9" id="KW-1133">Transmembrane helix</keyword>
<keyword evidence="22" id="KW-1185">Reference proteome</keyword>
<feature type="repeat" description="LDL-receptor class B" evidence="17">
    <location>
        <begin position="252"/>
        <end position="297"/>
    </location>
</feature>
<dbReference type="Gene3D" id="2.120.10.30">
    <property type="entry name" value="TolB, C-terminal domain"/>
    <property type="match status" value="1"/>
</dbReference>
<dbReference type="SUPFAM" id="SSF48726">
    <property type="entry name" value="Immunoglobulin"/>
    <property type="match status" value="2"/>
</dbReference>
<dbReference type="SMART" id="SM00409">
    <property type="entry name" value="IG"/>
    <property type="match status" value="2"/>
</dbReference>
<organism evidence="21 22">
    <name type="scientific">Desmophyllum pertusum</name>
    <dbReference type="NCBI Taxonomy" id="174260"/>
    <lineage>
        <taxon>Eukaryota</taxon>
        <taxon>Metazoa</taxon>
        <taxon>Cnidaria</taxon>
        <taxon>Anthozoa</taxon>
        <taxon>Hexacorallia</taxon>
        <taxon>Scleractinia</taxon>
        <taxon>Caryophylliina</taxon>
        <taxon>Caryophylliidae</taxon>
        <taxon>Desmophyllum</taxon>
    </lineage>
</organism>
<dbReference type="FunFam" id="2.120.10.30:FF:000241">
    <property type="entry name" value="Low-density lipoprotein receptor-related protein 6"/>
    <property type="match status" value="1"/>
</dbReference>
<feature type="disulfide bond" evidence="15">
    <location>
        <begin position="1549"/>
        <end position="1558"/>
    </location>
</feature>
<feature type="disulfide bond" evidence="16">
    <location>
        <begin position="505"/>
        <end position="551"/>
    </location>
</feature>
<dbReference type="InterPro" id="IPR003599">
    <property type="entry name" value="Ig_sub"/>
</dbReference>
<evidence type="ECO:0000256" key="8">
    <source>
        <dbReference type="ARBA" id="ARBA00022737"/>
    </source>
</evidence>
<feature type="disulfide bond" evidence="15">
    <location>
        <begin position="1208"/>
        <end position="1217"/>
    </location>
</feature>
<evidence type="ECO:0000256" key="1">
    <source>
        <dbReference type="ARBA" id="ARBA00004651"/>
    </source>
</evidence>
<feature type="domain" description="EGF-like" evidence="18">
    <location>
        <begin position="1181"/>
        <end position="1218"/>
    </location>
</feature>
<feature type="domain" description="Ig-like" evidence="20">
    <location>
        <begin position="898"/>
        <end position="991"/>
    </location>
</feature>
<reference evidence="21" key="1">
    <citation type="submission" date="2023-01" db="EMBL/GenBank/DDBJ databases">
        <title>Genome assembly of the deep-sea coral Lophelia pertusa.</title>
        <authorList>
            <person name="Herrera S."/>
            <person name="Cordes E."/>
        </authorList>
    </citation>
    <scope>NUCLEOTIDE SEQUENCE</scope>
    <source>
        <strain evidence="21">USNM1676648</strain>
        <tissue evidence="21">Polyp</tissue>
    </source>
</reference>
<evidence type="ECO:0000256" key="12">
    <source>
        <dbReference type="ARBA" id="ARBA00023170"/>
    </source>
</evidence>
<keyword evidence="3" id="KW-1003">Cell membrane</keyword>
<dbReference type="Gene3D" id="1.10.2000.10">
    <property type="entry name" value="Frizzled cysteine-rich domain"/>
    <property type="match status" value="7"/>
</dbReference>
<dbReference type="InterPro" id="IPR013098">
    <property type="entry name" value="Ig_I-set"/>
</dbReference>
<dbReference type="GO" id="GO:0060070">
    <property type="term" value="P:canonical Wnt signaling pathway"/>
    <property type="evidence" value="ECO:0007669"/>
    <property type="project" value="TreeGrafter"/>
</dbReference>
<dbReference type="InterPro" id="IPR020067">
    <property type="entry name" value="Frizzled_dom"/>
</dbReference>
<evidence type="ECO:0000259" key="20">
    <source>
        <dbReference type="PROSITE" id="PS50835"/>
    </source>
</evidence>
<dbReference type="InterPro" id="IPR036790">
    <property type="entry name" value="Frizzled_dom_sf"/>
</dbReference>
<keyword evidence="13" id="KW-0325">Glycoprotein</keyword>
<accession>A0A9W9ZBZ9</accession>
<feature type="disulfide bond" evidence="16">
    <location>
        <begin position="56"/>
        <end position="80"/>
    </location>
</feature>
<dbReference type="Proteomes" id="UP001163046">
    <property type="component" value="Unassembled WGS sequence"/>
</dbReference>
<evidence type="ECO:0000313" key="21">
    <source>
        <dbReference type="EMBL" id="KAJ7378680.1"/>
    </source>
</evidence>
<evidence type="ECO:0000256" key="4">
    <source>
        <dbReference type="ARBA" id="ARBA00022536"/>
    </source>
</evidence>
<dbReference type="Pfam" id="PF07679">
    <property type="entry name" value="I-set"/>
    <property type="match status" value="2"/>
</dbReference>
<dbReference type="InterPro" id="IPR007110">
    <property type="entry name" value="Ig-like_dom"/>
</dbReference>
<sequence length="1741" mass="193542">MFNHRTQEEAALELNQFAPLVVKSACSDDLQFFLCSVYAPICTELNTPIPPCRSLCNSAKHGCEAWMRRSGFTWPESLICDRFPEHGKEICVANTSEATRQLPTAKRVKRASDEDGFILLANRKDIRSIKLDSATEDTMMVPHQMAAVGIDFDFDTGFIYWTDVTMGYIQRAPVSIIDQSMAAAPGYEVEVVVQGLGSPEGLAVDWLNKKMYWTDTGTDMIEVADLNGDHRLHLITTGLKKPRAIVVHPIAGYIFWSDWGNPAKIEKCAMNGDSTSRQVLVNRGIVWPNGLTIDYHEGRLWWVDARHGKVESTDLNGGDRKMILHSRSLRHTFDIAVFQDSIYLTKRRQGRRVLKIEKDSGGGMVRIARGLYGPRGLAIYHRSRQPGPRGVHPCSSSAESVGCSHICLTAPRDLYPDGYTCHCPPGLGLLQDQKTCNSTDALECKEETCLNGGSCIERTNTLPFCSCPSNYKGTRCEVFVPTLPPMTISPITNQDKCEPLTIPLCQGLHYNTTIFPNMLKHRTQVEAAIEIHQFFPLVKVACSDYLQFFLCSVYAPICTELNAPVPPCRSLCNSAKHGCEPVMNRFGFTWPDSLRCEKFPELGKGICVGGDTTRAPTHQPPTTKNVYLSFDWRPKNTTAYVNDHLWLHCNATGNPKPKIFWSKEEQGGDKLDEKRFILYTNGTLHIKSVRIEDEGQYYCIAANHAEMKQSKFSLKVQNTFLCKAETCLNGGSCIERTNTIPFCSCPSNYKGTRCEVFDPSLPLTTISPTTKQGNCEPLTIPFCVGLPYNTTIFPNMLNPHRTQEEAALELKQFIPLVLFGCSDDLVFFTCSVYAPMCSELNTPIPPCRSLCNSVKHGCEPVLNSFGISWPDSLNCDIFPELGKGICVGGNRTVTTHQPPTTKNVYLSFDWRPKNTTAYVNDHLWLHCNATGDPKPKIFWSKEEQGGDKLDEKRFILYTNGTLHIKSVRIEDEGQYYCIAANHAEMKQSKFSLKVQNAFLCKAETCLNGGSCIERTNTIPFCSCPSNYKGTRCEVFDPSLPLTTISPTTKQGNCEPLTIPFCVGLPYNTTIFPNMLNHRTQEEAALELNQFAPLVRFGCSDDLVFFTCSVYAPMCSELNTPVPPCRSLCNSVKHGCEPVLNSFGISWPDSLNCDIFPELGKEICVGGNRTVTTHQPPTTKNDAFLCKEKTCLNGGSCMERTNTIPFCSCPSNYKGTRCEVFDPSLPLTTISPTTKEVNCEPLTIPFCVGLPYNTTIFPNMLNHRTQEEAALELNQFAPLVRFGCSDVLVFFTCSVYAPMCSELNTPVPPCRSLCNSVKHGCEPVLNSFGISWPDSLNCDIFPELSDQTCVGGNITTGPTHQPPTTKNDTFLCKAETCLNGGSCIERANTIPFCSCPSNYTGIRCEIIISTTIFPTAKQEHKKRLRLRSTSLLLWCKWVAGTIYSFFLCSMYAPICTALKTPVPPCRSVCNSAKYGCEPIFRQYGFSWQDSFNCDIFPELGDQTCVGGNKTTGPTRQPPTTKNDTFLCKEETCLNGGSCFERTNTIPFCSCPSNYIGTRCEVFDPSLPPTTNSSTTKQGNCEPLTIPFCVGLPYNTTIFPNMLKQRTQEEAALELKQFDPLKQFGCSDDLAFFICSMYAPMCSELNTPIPPCRSLCNSVKHGCEPVLKSVGIPWPDSLNCDIFPELSDQTCVGGNITTRPTHQPPTTKNVALPITKEPDVKYSTQAFRQRQILPQRSKGIVNL</sequence>
<evidence type="ECO:0000256" key="6">
    <source>
        <dbReference type="ARBA" id="ARBA00022692"/>
    </source>
</evidence>
<dbReference type="FunFam" id="2.60.40.10:FF:000032">
    <property type="entry name" value="palladin isoform X1"/>
    <property type="match status" value="2"/>
</dbReference>
<evidence type="ECO:0000256" key="3">
    <source>
        <dbReference type="ARBA" id="ARBA00022475"/>
    </source>
</evidence>
<dbReference type="PROSITE" id="PS50835">
    <property type="entry name" value="IG_LIKE"/>
    <property type="match status" value="2"/>
</dbReference>
<evidence type="ECO:0000256" key="14">
    <source>
        <dbReference type="ARBA" id="ARBA00023319"/>
    </source>
</evidence>
<feature type="disulfide bond" evidence="16">
    <location>
        <begin position="572"/>
        <end position="596"/>
    </location>
</feature>
<dbReference type="PANTHER" id="PTHR11309">
    <property type="entry name" value="FRIZZLED"/>
    <property type="match status" value="1"/>
</dbReference>
<protein>
    <submittedName>
        <fullName evidence="21">Uncharacterized protein</fullName>
    </submittedName>
</protein>
<dbReference type="Pfam" id="PF01392">
    <property type="entry name" value="Fz"/>
    <property type="match status" value="7"/>
</dbReference>
<dbReference type="SUPFAM" id="SSF63501">
    <property type="entry name" value="Frizzled cysteine-rich domain"/>
    <property type="match status" value="7"/>
</dbReference>
<feature type="domain" description="FZ" evidence="19">
    <location>
        <begin position="1"/>
        <end position="94"/>
    </location>
</feature>
<dbReference type="GO" id="GO:0017147">
    <property type="term" value="F:Wnt-protein binding"/>
    <property type="evidence" value="ECO:0007669"/>
    <property type="project" value="TreeGrafter"/>
</dbReference>
<dbReference type="InterPro" id="IPR015526">
    <property type="entry name" value="Frizzled/SFRP"/>
</dbReference>
<comment type="subcellular location">
    <subcellularLocation>
        <location evidence="1">Cell membrane</location>
        <topology evidence="1">Multi-pass membrane protein</topology>
    </subcellularLocation>
</comment>
<keyword evidence="10" id="KW-0472">Membrane</keyword>
<feature type="domain" description="FZ" evidence="19">
    <location>
        <begin position="1048"/>
        <end position="1166"/>
    </location>
</feature>
<dbReference type="InterPro" id="IPR003598">
    <property type="entry name" value="Ig_sub2"/>
</dbReference>
<dbReference type="FunFam" id="1.10.2000.10:FF:000016">
    <property type="entry name" value="Frizzled"/>
    <property type="match status" value="1"/>
</dbReference>
<evidence type="ECO:0000256" key="11">
    <source>
        <dbReference type="ARBA" id="ARBA00023157"/>
    </source>
</evidence>
<feature type="domain" description="FZ" evidence="19">
    <location>
        <begin position="1574"/>
        <end position="1692"/>
    </location>
</feature>
<feature type="domain" description="EGF-like" evidence="18">
    <location>
        <begin position="1522"/>
        <end position="1559"/>
    </location>
</feature>
<dbReference type="InterPro" id="IPR000033">
    <property type="entry name" value="LDLR_classB_rpt"/>
</dbReference>
<evidence type="ECO:0000256" key="17">
    <source>
        <dbReference type="PROSITE-ProRule" id="PRU00461"/>
    </source>
</evidence>
<name>A0A9W9ZBZ9_9CNID</name>
<feature type="disulfide bond" evidence="15">
    <location>
        <begin position="745"/>
        <end position="754"/>
    </location>
</feature>
<feature type="disulfide bond" evidence="16">
    <location>
        <begin position="1238"/>
        <end position="1299"/>
    </location>
</feature>
<evidence type="ECO:0000256" key="13">
    <source>
        <dbReference type="ARBA" id="ARBA00023180"/>
    </source>
</evidence>
<evidence type="ECO:0000313" key="22">
    <source>
        <dbReference type="Proteomes" id="UP001163046"/>
    </source>
</evidence>
<evidence type="ECO:0000256" key="9">
    <source>
        <dbReference type="ARBA" id="ARBA00022989"/>
    </source>
</evidence>
<feature type="domain" description="FZ" evidence="19">
    <location>
        <begin position="1377"/>
        <end position="1506"/>
    </location>
</feature>
<dbReference type="SUPFAM" id="SSF57196">
    <property type="entry name" value="EGF/Laminin"/>
    <property type="match status" value="6"/>
</dbReference>
<feature type="disulfide bond" evidence="16">
    <location>
        <begin position="1246"/>
        <end position="1292"/>
    </location>
</feature>
<evidence type="ECO:0000256" key="16">
    <source>
        <dbReference type="PROSITE-ProRule" id="PRU00090"/>
    </source>
</evidence>
<feature type="domain" description="FZ" evidence="19">
    <location>
        <begin position="1233"/>
        <end position="1351"/>
    </location>
</feature>
<feature type="disulfide bond" evidence="15">
    <location>
        <begin position="467"/>
        <end position="476"/>
    </location>
</feature>
<feature type="disulfide bond" evidence="16">
    <location>
        <begin position="1654"/>
        <end position="1678"/>
    </location>
</feature>
<feature type="domain" description="EGF-like" evidence="18">
    <location>
        <begin position="440"/>
        <end position="477"/>
    </location>
</feature>
<keyword evidence="2" id="KW-0217">Developmental protein</keyword>
<evidence type="ECO:0000256" key="10">
    <source>
        <dbReference type="ARBA" id="ARBA00023136"/>
    </source>
</evidence>
<keyword evidence="11 15" id="KW-1015">Disulfide bond</keyword>
<feature type="disulfide bond" evidence="16">
    <location>
        <begin position="1128"/>
        <end position="1152"/>
    </location>
</feature>
<dbReference type="PROSITE" id="PS00022">
    <property type="entry name" value="EGF_1"/>
    <property type="match status" value="6"/>
</dbReference>
<feature type="disulfide bond" evidence="15">
    <location>
        <begin position="1023"/>
        <end position="1032"/>
    </location>
</feature>
<dbReference type="SMART" id="SM00181">
    <property type="entry name" value="EGF"/>
    <property type="match status" value="7"/>
</dbReference>